<dbReference type="EMBL" id="MH588547">
    <property type="protein sequence ID" value="AXQ70036.1"/>
    <property type="molecule type" value="Genomic_DNA"/>
</dbReference>
<keyword evidence="2" id="KW-1185">Reference proteome</keyword>
<reference evidence="1" key="1">
    <citation type="submission" date="2018-07" db="EMBL/GenBank/DDBJ databases">
        <authorList>
            <person name="Wilson K.M."/>
            <person name="Ely B."/>
        </authorList>
    </citation>
    <scope>NUCLEOTIDE SEQUENCE</scope>
</reference>
<evidence type="ECO:0000313" key="2">
    <source>
        <dbReference type="Proteomes" id="UP000259683"/>
    </source>
</evidence>
<reference evidence="1" key="2">
    <citation type="submission" date="2021-07" db="EMBL/GenBank/DDBJ databases">
        <title>Giant CbK-like Caulobacter bacteriophages have genetically divergent genomes.</title>
        <authorList>
            <person name="Wilson K."/>
            <person name="Ely B."/>
        </authorList>
    </citation>
    <scope>NUCLEOTIDE SEQUENCE</scope>
</reference>
<evidence type="ECO:0000313" key="1">
    <source>
        <dbReference type="EMBL" id="AXQ70036.1"/>
    </source>
</evidence>
<organism evidence="1 2">
    <name type="scientific">Caulobacter phage CcrSC</name>
    <dbReference type="NCBI Taxonomy" id="2283272"/>
    <lineage>
        <taxon>Viruses</taxon>
        <taxon>Duplodnaviria</taxon>
        <taxon>Heunggongvirae</taxon>
        <taxon>Uroviricota</taxon>
        <taxon>Caudoviricetes</taxon>
        <taxon>Jeanschmidtviridae</taxon>
        <taxon>Bertelyvirus</taxon>
        <taxon>Bertelyvirus SC</taxon>
    </lineage>
</organism>
<accession>A0A385EEF4</accession>
<name>A0A385EEF4_9CAUD</name>
<gene>
    <name evidence="1" type="ORF">CcrSC_gp454</name>
</gene>
<protein>
    <submittedName>
        <fullName evidence="1">Uncharacterized protein</fullName>
    </submittedName>
</protein>
<sequence>MQTGIVDRTFETRKEYWVARGFSKKLNCYVYPHHGWSWISWTRQIGDTHDTLEQARNNIRGGYIEDMIETQEVVDIEFLHYKRTRQIAEHVEVVAYNHDGEPSTLAEPTVVVENWTLRPDDYIGIGSDDGRDISIYGRITALRDGKAYIDVLNGGWTLVVRMDGDKTIVDAESDCCQGGDEDEESRAGRPVRVLFQGVPNPNEDPGCYTTQMNAWRDQQEGVAA</sequence>
<proteinExistence type="predicted"/>
<dbReference type="Proteomes" id="UP000259683">
    <property type="component" value="Segment"/>
</dbReference>